<protein>
    <submittedName>
        <fullName evidence="1">Uncharacterized protein</fullName>
    </submittedName>
</protein>
<accession>A0ABT6N3U2</accession>
<sequence>MNDAEALAAEIRSAATSAGSHLVAAPLHTERSAYPTVLLSTEEIVRLVIAVRPAIIYAVETTLDPAVEVEAAIEEIGAEPDDDASTDIRRAGKPLAAHDGDSARTTVEFVAGGVLHAAYAEAAWITEFEREVEAISLRVADQEEAGERLAGKETAAHIRALAERLLSDPAFDGGRPSFAKRRFLAGELFPDEDDHILGAVTEMAENLRWLAAGRT</sequence>
<proteinExistence type="predicted"/>
<evidence type="ECO:0000313" key="1">
    <source>
        <dbReference type="EMBL" id="MDH7639969.1"/>
    </source>
</evidence>
<gene>
    <name evidence="1" type="ORF">QGN17_14630</name>
</gene>
<dbReference type="RefSeq" id="WP_281045333.1">
    <property type="nucleotide sequence ID" value="NZ_JARYGZ010000002.1"/>
</dbReference>
<dbReference type="EMBL" id="JARYGZ010000002">
    <property type="protein sequence ID" value="MDH7639969.1"/>
    <property type="molecule type" value="Genomic_DNA"/>
</dbReference>
<name>A0ABT6N3U2_9SPHN</name>
<dbReference type="Proteomes" id="UP001160625">
    <property type="component" value="Unassembled WGS sequence"/>
</dbReference>
<comment type="caution">
    <text evidence="1">The sequence shown here is derived from an EMBL/GenBank/DDBJ whole genome shotgun (WGS) entry which is preliminary data.</text>
</comment>
<organism evidence="1 2">
    <name type="scientific">Sphingomonas oryzagri</name>
    <dbReference type="NCBI Taxonomy" id="3042314"/>
    <lineage>
        <taxon>Bacteria</taxon>
        <taxon>Pseudomonadati</taxon>
        <taxon>Pseudomonadota</taxon>
        <taxon>Alphaproteobacteria</taxon>
        <taxon>Sphingomonadales</taxon>
        <taxon>Sphingomonadaceae</taxon>
        <taxon>Sphingomonas</taxon>
    </lineage>
</organism>
<reference evidence="1" key="1">
    <citation type="submission" date="2023-04" db="EMBL/GenBank/DDBJ databases">
        <title>Sphingomonas sp. MAHUQ-71 isolated from rice field.</title>
        <authorList>
            <person name="Huq M.A."/>
        </authorList>
    </citation>
    <scope>NUCLEOTIDE SEQUENCE</scope>
    <source>
        <strain evidence="1">MAHUQ-71</strain>
    </source>
</reference>
<evidence type="ECO:0000313" key="2">
    <source>
        <dbReference type="Proteomes" id="UP001160625"/>
    </source>
</evidence>
<keyword evidence="2" id="KW-1185">Reference proteome</keyword>